<name>A0AAD4F631_9PEZI</name>
<evidence type="ECO:0000313" key="2">
    <source>
        <dbReference type="EMBL" id="KAG7292357.1"/>
    </source>
</evidence>
<keyword evidence="3" id="KW-1185">Reference proteome</keyword>
<dbReference type="Proteomes" id="UP001197093">
    <property type="component" value="Unassembled WGS sequence"/>
</dbReference>
<feature type="compositionally biased region" description="Basic and acidic residues" evidence="1">
    <location>
        <begin position="124"/>
        <end position="135"/>
    </location>
</feature>
<feature type="compositionally biased region" description="Polar residues" evidence="1">
    <location>
        <begin position="371"/>
        <end position="386"/>
    </location>
</feature>
<dbReference type="EMBL" id="JAHCVI010000001">
    <property type="protein sequence ID" value="KAG7292357.1"/>
    <property type="molecule type" value="Genomic_DNA"/>
</dbReference>
<accession>A0AAD4F631</accession>
<evidence type="ECO:0000313" key="3">
    <source>
        <dbReference type="Proteomes" id="UP001197093"/>
    </source>
</evidence>
<feature type="region of interest" description="Disordered" evidence="1">
    <location>
        <begin position="548"/>
        <end position="603"/>
    </location>
</feature>
<dbReference type="AlphaFoldDB" id="A0AAD4F631"/>
<proteinExistence type="predicted"/>
<feature type="compositionally biased region" description="Basic residues" evidence="1">
    <location>
        <begin position="93"/>
        <end position="104"/>
    </location>
</feature>
<feature type="region of interest" description="Disordered" evidence="1">
    <location>
        <begin position="85"/>
        <end position="250"/>
    </location>
</feature>
<reference evidence="2" key="1">
    <citation type="submission" date="2023-02" db="EMBL/GenBank/DDBJ databases">
        <authorList>
            <person name="Palmer J.M."/>
        </authorList>
    </citation>
    <scope>NUCLEOTIDE SEQUENCE</scope>
    <source>
        <strain evidence="2">FW57</strain>
    </source>
</reference>
<protein>
    <submittedName>
        <fullName evidence="2">Uncharacterized protein</fullName>
    </submittedName>
</protein>
<feature type="compositionally biased region" description="Polar residues" evidence="1">
    <location>
        <begin position="343"/>
        <end position="359"/>
    </location>
</feature>
<evidence type="ECO:0000256" key="1">
    <source>
        <dbReference type="SAM" id="MobiDB-lite"/>
    </source>
</evidence>
<feature type="compositionally biased region" description="Acidic residues" evidence="1">
    <location>
        <begin position="231"/>
        <end position="242"/>
    </location>
</feature>
<feature type="region of interest" description="Disordered" evidence="1">
    <location>
        <begin position="326"/>
        <end position="386"/>
    </location>
</feature>
<gene>
    <name evidence="2" type="ORF">NEMBOFW57_002392</name>
</gene>
<organism evidence="2 3">
    <name type="scientific">Staphylotrichum longicolle</name>
    <dbReference type="NCBI Taxonomy" id="669026"/>
    <lineage>
        <taxon>Eukaryota</taxon>
        <taxon>Fungi</taxon>
        <taxon>Dikarya</taxon>
        <taxon>Ascomycota</taxon>
        <taxon>Pezizomycotina</taxon>
        <taxon>Sordariomycetes</taxon>
        <taxon>Sordariomycetidae</taxon>
        <taxon>Sordariales</taxon>
        <taxon>Chaetomiaceae</taxon>
        <taxon>Staphylotrichum</taxon>
    </lineage>
</organism>
<sequence>MRSLQSIADDPTRTHRSWYPKYGRVQKCDYCNKRSEGTLHVCSDCHVRICEHCARARKWDRDTSRHFIDVDACDWVVRKAVNLSNQGTSNAPKKTRGRKAKRRAPSSPGDGASSTASQRRKIQKRESTEDKDDTRPMAALRPAPLRPRRGQDLHSVPQSSTSSHNHNENLGPNHQASAPGNIAPPARMETSTPRPGWINVNLPPPRTRPVSRQTAARALLGMSEFSRYNDNDNEGEDDDDDNHEDRLGHHGNLMAEDRGAEGFARARTAHPLGGPRVGSAFAAPAPPSNWERDVLIQDIYEWVYGVRPNPNPSRFRSRIPDTWGGDWPFPTPVHGQSRHGESQSRGWTQPPHQGQSSYPHSMRSDYPPAPRSTTPPAHTPNQPASPTLNELLEAWHHSPTVGRLVAANRALFALGLLWDVLGLRRERASVSLRDESQAVHWFVAERDRLVRMETDAVVVAPAPAPAPAQQHGQGLHAPIVQGQQGWEEEDGEEGYGYERRGREHGHGHGRENGYGYGYALSMAGEDEGHGQGMVGAAYGYGHHGFGAGHGEEDNHAESASVAGGGRAEGYGRTASAEAGDDWAASRATNAVVLAGGEEDTEEE</sequence>
<feature type="compositionally biased region" description="Polar residues" evidence="1">
    <location>
        <begin position="156"/>
        <end position="178"/>
    </location>
</feature>
<comment type="caution">
    <text evidence="2">The sequence shown here is derived from an EMBL/GenBank/DDBJ whole genome shotgun (WGS) entry which is preliminary data.</text>
</comment>